<evidence type="ECO:0000313" key="4">
    <source>
        <dbReference type="EMBL" id="TWT84968.1"/>
    </source>
</evidence>
<evidence type="ECO:0000256" key="2">
    <source>
        <dbReference type="ARBA" id="ARBA00022729"/>
    </source>
</evidence>
<dbReference type="AlphaFoldDB" id="A0A5C5ZCT1"/>
<keyword evidence="2" id="KW-0732">Signal</keyword>
<gene>
    <name evidence="4" type="ORF">CA13_64500</name>
</gene>
<feature type="domain" description="NodB homology" evidence="3">
    <location>
        <begin position="59"/>
        <end position="272"/>
    </location>
</feature>
<dbReference type="GO" id="GO:0005975">
    <property type="term" value="P:carbohydrate metabolic process"/>
    <property type="evidence" value="ECO:0007669"/>
    <property type="project" value="InterPro"/>
</dbReference>
<reference evidence="4 5" key="1">
    <citation type="submission" date="2019-02" db="EMBL/GenBank/DDBJ databases">
        <title>Deep-cultivation of Planctomycetes and their phenomic and genomic characterization uncovers novel biology.</title>
        <authorList>
            <person name="Wiegand S."/>
            <person name="Jogler M."/>
            <person name="Boedeker C."/>
            <person name="Pinto D."/>
            <person name="Vollmers J."/>
            <person name="Rivas-Marin E."/>
            <person name="Kohn T."/>
            <person name="Peeters S.H."/>
            <person name="Heuer A."/>
            <person name="Rast P."/>
            <person name="Oberbeckmann S."/>
            <person name="Bunk B."/>
            <person name="Jeske O."/>
            <person name="Meyerdierks A."/>
            <person name="Storesund J.E."/>
            <person name="Kallscheuer N."/>
            <person name="Luecker S."/>
            <person name="Lage O.M."/>
            <person name="Pohl T."/>
            <person name="Merkel B.J."/>
            <person name="Hornburger P."/>
            <person name="Mueller R.-W."/>
            <person name="Bruemmer F."/>
            <person name="Labrenz M."/>
            <person name="Spormann A.M."/>
            <person name="Op Den Camp H."/>
            <person name="Overmann J."/>
            <person name="Amann R."/>
            <person name="Jetten M.S.M."/>
            <person name="Mascher T."/>
            <person name="Medema M.H."/>
            <person name="Devos D.P."/>
            <person name="Kaster A.-K."/>
            <person name="Ovreas L."/>
            <person name="Rohde M."/>
            <person name="Galperin M.Y."/>
            <person name="Jogler C."/>
        </authorList>
    </citation>
    <scope>NUCLEOTIDE SEQUENCE [LARGE SCALE GENOMIC DNA]</scope>
    <source>
        <strain evidence="4 5">CA13</strain>
    </source>
</reference>
<organism evidence="4 5">
    <name type="scientific">Novipirellula herctigrandis</name>
    <dbReference type="NCBI Taxonomy" id="2527986"/>
    <lineage>
        <taxon>Bacteria</taxon>
        <taxon>Pseudomonadati</taxon>
        <taxon>Planctomycetota</taxon>
        <taxon>Planctomycetia</taxon>
        <taxon>Pirellulales</taxon>
        <taxon>Pirellulaceae</taxon>
        <taxon>Novipirellula</taxon>
    </lineage>
</organism>
<sequence>MAAPMFVPFYHRVADTHPNDWTISRTEFERHVDYCQSRFDMIGLDELQRRVDRKDSPCPSVTFSFDDGYAENGEFAIPLLIERGIPCVYFVAIEHIRSQTPFSHDVDAGVPLPVNTLAQIRDMADRGIEIGLHTRNHVDFSKVTDLQTVHHEITNATEELQNMIGQRVRYFAFPYGLPKHLTRVAIDAVDEAGMDGFCSAFGAYNTVGRDSFHIRRFHGDPCFARFQNWLSFDPSKLRSEPMIPYTIGHGESKQDYGNEEVEAKLTCEALIR</sequence>
<evidence type="ECO:0000259" key="3">
    <source>
        <dbReference type="PROSITE" id="PS51677"/>
    </source>
</evidence>
<dbReference type="GO" id="GO:0016810">
    <property type="term" value="F:hydrolase activity, acting on carbon-nitrogen (but not peptide) bonds"/>
    <property type="evidence" value="ECO:0007669"/>
    <property type="project" value="InterPro"/>
</dbReference>
<dbReference type="PANTHER" id="PTHR34216">
    <property type="match status" value="1"/>
</dbReference>
<dbReference type="InterPro" id="IPR051398">
    <property type="entry name" value="Polysacch_Deacetylase"/>
</dbReference>
<proteinExistence type="predicted"/>
<accession>A0A5C5ZCT1</accession>
<dbReference type="PANTHER" id="PTHR34216:SF3">
    <property type="entry name" value="POLY-BETA-1,6-N-ACETYL-D-GLUCOSAMINE N-DEACETYLASE"/>
    <property type="match status" value="1"/>
</dbReference>
<dbReference type="Pfam" id="PF01522">
    <property type="entry name" value="Polysacc_deac_1"/>
    <property type="match status" value="1"/>
</dbReference>
<evidence type="ECO:0000256" key="1">
    <source>
        <dbReference type="ARBA" id="ARBA00004613"/>
    </source>
</evidence>
<keyword evidence="5" id="KW-1185">Reference proteome</keyword>
<comment type="subcellular location">
    <subcellularLocation>
        <location evidence="1">Secreted</location>
    </subcellularLocation>
</comment>
<dbReference type="Gene3D" id="3.20.20.370">
    <property type="entry name" value="Glycoside hydrolase/deacetylase"/>
    <property type="match status" value="1"/>
</dbReference>
<name>A0A5C5ZCT1_9BACT</name>
<dbReference type="CDD" id="cd10918">
    <property type="entry name" value="CE4_NodB_like_5s_6s"/>
    <property type="match status" value="1"/>
</dbReference>
<dbReference type="EMBL" id="SJPJ01000001">
    <property type="protein sequence ID" value="TWT84968.1"/>
    <property type="molecule type" value="Genomic_DNA"/>
</dbReference>
<comment type="caution">
    <text evidence="4">The sequence shown here is derived from an EMBL/GenBank/DDBJ whole genome shotgun (WGS) entry which is preliminary data.</text>
</comment>
<dbReference type="InterPro" id="IPR011330">
    <property type="entry name" value="Glyco_hydro/deAcase_b/a-brl"/>
</dbReference>
<dbReference type="GO" id="GO:0005576">
    <property type="term" value="C:extracellular region"/>
    <property type="evidence" value="ECO:0007669"/>
    <property type="project" value="UniProtKB-SubCell"/>
</dbReference>
<dbReference type="InterPro" id="IPR002509">
    <property type="entry name" value="NODB_dom"/>
</dbReference>
<dbReference type="PROSITE" id="PS51677">
    <property type="entry name" value="NODB"/>
    <property type="match status" value="1"/>
</dbReference>
<evidence type="ECO:0000313" key="5">
    <source>
        <dbReference type="Proteomes" id="UP000315010"/>
    </source>
</evidence>
<protein>
    <submittedName>
        <fullName evidence="4">Polysaccharide deacetylase</fullName>
    </submittedName>
</protein>
<dbReference type="Proteomes" id="UP000315010">
    <property type="component" value="Unassembled WGS sequence"/>
</dbReference>
<dbReference type="SUPFAM" id="SSF88713">
    <property type="entry name" value="Glycoside hydrolase/deacetylase"/>
    <property type="match status" value="1"/>
</dbReference>